<reference evidence="2 3" key="1">
    <citation type="journal article" date="2013" name="Genome Announc.">
        <title>Genome Sequence of Novosphingobium lindaniclasticum LE124T, Isolated from a Hexachlorocyclohexane Dumpsite.</title>
        <authorList>
            <person name="Saxena A."/>
            <person name="Nayyar N."/>
            <person name="Sangwan N."/>
            <person name="Kumari R."/>
            <person name="Khurana J.P."/>
            <person name="Lal R."/>
        </authorList>
    </citation>
    <scope>NUCLEOTIDE SEQUENCE [LARGE SCALE GENOMIC DNA]</scope>
    <source>
        <strain evidence="2 3">LE124</strain>
    </source>
</reference>
<dbReference type="PATRIC" id="fig|1096930.3.peg.220"/>
<keyword evidence="1" id="KW-0812">Transmembrane</keyword>
<dbReference type="EMBL" id="ATHL01000011">
    <property type="protein sequence ID" value="EQB19537.1"/>
    <property type="molecule type" value="Genomic_DNA"/>
</dbReference>
<evidence type="ECO:0000313" key="2">
    <source>
        <dbReference type="EMBL" id="EQB19537.1"/>
    </source>
</evidence>
<gene>
    <name evidence="2" type="ORF">L284_01100</name>
</gene>
<dbReference type="AlphaFoldDB" id="T0I2H7"/>
<evidence type="ECO:0000256" key="1">
    <source>
        <dbReference type="SAM" id="Phobius"/>
    </source>
</evidence>
<proteinExistence type="predicted"/>
<feature type="transmembrane region" description="Helical" evidence="1">
    <location>
        <begin position="152"/>
        <end position="175"/>
    </location>
</feature>
<protein>
    <submittedName>
        <fullName evidence="2">Uncharacterized protein</fullName>
    </submittedName>
</protein>
<keyword evidence="3" id="KW-1185">Reference proteome</keyword>
<name>T0I2H7_9SPHN</name>
<dbReference type="Proteomes" id="UP000015527">
    <property type="component" value="Unassembled WGS sequence"/>
</dbReference>
<feature type="transmembrane region" description="Helical" evidence="1">
    <location>
        <begin position="122"/>
        <end position="146"/>
    </location>
</feature>
<keyword evidence="1" id="KW-0472">Membrane</keyword>
<feature type="transmembrane region" description="Helical" evidence="1">
    <location>
        <begin position="61"/>
        <end position="78"/>
    </location>
</feature>
<organism evidence="2 3">
    <name type="scientific">Novosphingobium lindaniclasticum LE124</name>
    <dbReference type="NCBI Taxonomy" id="1096930"/>
    <lineage>
        <taxon>Bacteria</taxon>
        <taxon>Pseudomonadati</taxon>
        <taxon>Pseudomonadota</taxon>
        <taxon>Alphaproteobacteria</taxon>
        <taxon>Sphingomonadales</taxon>
        <taxon>Sphingomonadaceae</taxon>
        <taxon>Novosphingobium</taxon>
    </lineage>
</organism>
<evidence type="ECO:0000313" key="3">
    <source>
        <dbReference type="Proteomes" id="UP000015527"/>
    </source>
</evidence>
<feature type="transmembrane region" description="Helical" evidence="1">
    <location>
        <begin position="21"/>
        <end position="41"/>
    </location>
</feature>
<dbReference type="RefSeq" id="WP_021232214.1">
    <property type="nucleotide sequence ID" value="NZ_ATHL01000011.1"/>
</dbReference>
<accession>T0I2H7</accession>
<comment type="caution">
    <text evidence="2">The sequence shown here is derived from an EMBL/GenBank/DDBJ whole genome shotgun (WGS) entry which is preliminary data.</text>
</comment>
<sequence length="198" mass="22362">MTQEPVKDRALPQPWFARRRPGWVIGMPIAWQGWLLLASYLALLAGIKALDHSGWAAGKPIAFALFLPLTAIFLVVAGKRTPRRTDRIETDIKEAVAMSTQDTLFVCHRRGWRFYCQPRGKAGWLALLAWTLPLLPFSLVFAWLLLRLPESIVVIAVAFTLMMLLWTAAMTFWIASRSEMVDLRAGSKPESSSRKPRS</sequence>
<keyword evidence="1" id="KW-1133">Transmembrane helix</keyword>
<dbReference type="OrthoDB" id="7862423at2"/>